<feature type="domain" description="Ig-like" evidence="6">
    <location>
        <begin position="395"/>
        <end position="487"/>
    </location>
</feature>
<dbReference type="Pfam" id="PF00041">
    <property type="entry name" value="fn3"/>
    <property type="match status" value="1"/>
</dbReference>
<dbReference type="PANTHER" id="PTHR23278:SF19">
    <property type="entry name" value="OBSCURIN"/>
    <property type="match status" value="1"/>
</dbReference>
<dbReference type="Gene3D" id="2.60.40.10">
    <property type="entry name" value="Immunoglobulins"/>
    <property type="match status" value="6"/>
</dbReference>
<dbReference type="InterPro" id="IPR036116">
    <property type="entry name" value="FN3_sf"/>
</dbReference>
<keyword evidence="5" id="KW-0812">Transmembrane</keyword>
<feature type="compositionally biased region" description="Basic and acidic residues" evidence="4">
    <location>
        <begin position="754"/>
        <end position="769"/>
    </location>
</feature>
<dbReference type="Pfam" id="PF08205">
    <property type="entry name" value="C2-set_2"/>
    <property type="match status" value="2"/>
</dbReference>
<evidence type="ECO:0000259" key="7">
    <source>
        <dbReference type="PROSITE" id="PS50853"/>
    </source>
</evidence>
<keyword evidence="9" id="KW-1185">Reference proteome</keyword>
<dbReference type="InterPro" id="IPR003598">
    <property type="entry name" value="Ig_sub2"/>
</dbReference>
<feature type="domain" description="Ig-like" evidence="6">
    <location>
        <begin position="492"/>
        <end position="567"/>
    </location>
</feature>
<dbReference type="AlphaFoldDB" id="A0AAV2SCF4"/>
<keyword evidence="2 5" id="KW-0472">Membrane</keyword>
<dbReference type="InterPro" id="IPR013783">
    <property type="entry name" value="Ig-like_fold"/>
</dbReference>
<feature type="region of interest" description="Disordered" evidence="4">
    <location>
        <begin position="829"/>
        <end position="858"/>
    </location>
</feature>
<dbReference type="SMART" id="SM00060">
    <property type="entry name" value="FN3"/>
    <property type="match status" value="1"/>
</dbReference>
<dbReference type="InterPro" id="IPR036179">
    <property type="entry name" value="Ig-like_dom_sf"/>
</dbReference>
<organism evidence="8 9">
    <name type="scientific">Meganyctiphanes norvegica</name>
    <name type="common">Northern krill</name>
    <name type="synonym">Thysanopoda norvegica</name>
    <dbReference type="NCBI Taxonomy" id="48144"/>
    <lineage>
        <taxon>Eukaryota</taxon>
        <taxon>Metazoa</taxon>
        <taxon>Ecdysozoa</taxon>
        <taxon>Arthropoda</taxon>
        <taxon>Crustacea</taxon>
        <taxon>Multicrustacea</taxon>
        <taxon>Malacostraca</taxon>
        <taxon>Eumalacostraca</taxon>
        <taxon>Eucarida</taxon>
        <taxon>Euphausiacea</taxon>
        <taxon>Euphausiidae</taxon>
        <taxon>Meganyctiphanes</taxon>
    </lineage>
</organism>
<gene>
    <name evidence="8" type="ORF">MNOR_LOCUS34601</name>
</gene>
<evidence type="ECO:0000256" key="2">
    <source>
        <dbReference type="ARBA" id="ARBA00023136"/>
    </source>
</evidence>
<dbReference type="GO" id="GO:0016020">
    <property type="term" value="C:membrane"/>
    <property type="evidence" value="ECO:0007669"/>
    <property type="project" value="UniProtKB-SubCell"/>
</dbReference>
<dbReference type="InterPro" id="IPR003599">
    <property type="entry name" value="Ig_sub"/>
</dbReference>
<dbReference type="PANTHER" id="PTHR23278">
    <property type="entry name" value="SIDESTEP PROTEIN"/>
    <property type="match status" value="1"/>
</dbReference>
<name>A0AAV2SCF4_MEGNR</name>
<dbReference type="SMART" id="SM00408">
    <property type="entry name" value="IGc2"/>
    <property type="match status" value="1"/>
</dbReference>
<feature type="domain" description="Ig-like" evidence="6">
    <location>
        <begin position="296"/>
        <end position="384"/>
    </location>
</feature>
<dbReference type="EMBL" id="CAXKWB010053903">
    <property type="protein sequence ID" value="CAL4175018.1"/>
    <property type="molecule type" value="Genomic_DNA"/>
</dbReference>
<evidence type="ECO:0000256" key="3">
    <source>
        <dbReference type="ARBA" id="ARBA00023157"/>
    </source>
</evidence>
<dbReference type="InterPro" id="IPR007110">
    <property type="entry name" value="Ig-like_dom"/>
</dbReference>
<evidence type="ECO:0000256" key="5">
    <source>
        <dbReference type="SAM" id="Phobius"/>
    </source>
</evidence>
<evidence type="ECO:0000313" key="8">
    <source>
        <dbReference type="EMBL" id="CAL4175018.1"/>
    </source>
</evidence>
<comment type="caution">
    <text evidence="8">The sequence shown here is derived from an EMBL/GenBank/DDBJ whole genome shotgun (WGS) entry which is preliminary data.</text>
</comment>
<dbReference type="InterPro" id="IPR013162">
    <property type="entry name" value="CD80_C2-set"/>
</dbReference>
<dbReference type="Pfam" id="PF13927">
    <property type="entry name" value="Ig_3"/>
    <property type="match status" value="1"/>
</dbReference>
<feature type="non-terminal residue" evidence="8">
    <location>
        <position position="975"/>
    </location>
</feature>
<dbReference type="SMART" id="SM00409">
    <property type="entry name" value="IG"/>
    <property type="match status" value="2"/>
</dbReference>
<protein>
    <recommendedName>
        <fullName evidence="10">Nephrin</fullName>
    </recommendedName>
</protein>
<reference evidence="8 9" key="1">
    <citation type="submission" date="2024-05" db="EMBL/GenBank/DDBJ databases">
        <authorList>
            <person name="Wallberg A."/>
        </authorList>
    </citation>
    <scope>NUCLEOTIDE SEQUENCE [LARGE SCALE GENOMIC DNA]</scope>
</reference>
<dbReference type="PROSITE" id="PS50835">
    <property type="entry name" value="IG_LIKE"/>
    <property type="match status" value="4"/>
</dbReference>
<dbReference type="PROSITE" id="PS50853">
    <property type="entry name" value="FN3"/>
    <property type="match status" value="1"/>
</dbReference>
<dbReference type="CDD" id="cd00063">
    <property type="entry name" value="FN3"/>
    <property type="match status" value="1"/>
</dbReference>
<evidence type="ECO:0000313" key="9">
    <source>
        <dbReference type="Proteomes" id="UP001497623"/>
    </source>
</evidence>
<feature type="region of interest" description="Disordered" evidence="4">
    <location>
        <begin position="750"/>
        <end position="779"/>
    </location>
</feature>
<evidence type="ECO:0008006" key="10">
    <source>
        <dbReference type="Google" id="ProtNLM"/>
    </source>
</evidence>
<dbReference type="SUPFAM" id="SSF49265">
    <property type="entry name" value="Fibronectin type III"/>
    <property type="match status" value="1"/>
</dbReference>
<evidence type="ECO:0000259" key="6">
    <source>
        <dbReference type="PROSITE" id="PS50835"/>
    </source>
</evidence>
<accession>A0AAV2SCF4</accession>
<proteinExistence type="predicted"/>
<keyword evidence="5" id="KW-1133">Transmembrane helix</keyword>
<dbReference type="CDD" id="cd00096">
    <property type="entry name" value="Ig"/>
    <property type="match status" value="2"/>
</dbReference>
<dbReference type="SUPFAM" id="SSF48726">
    <property type="entry name" value="Immunoglobulin"/>
    <property type="match status" value="4"/>
</dbReference>
<dbReference type="Proteomes" id="UP001497623">
    <property type="component" value="Unassembled WGS sequence"/>
</dbReference>
<feature type="domain" description="Fibronectin type-III" evidence="7">
    <location>
        <begin position="592"/>
        <end position="683"/>
    </location>
</feature>
<keyword evidence="3" id="KW-1015">Disulfide bond</keyword>
<evidence type="ECO:0000256" key="4">
    <source>
        <dbReference type="SAM" id="MobiDB-lite"/>
    </source>
</evidence>
<feature type="domain" description="Ig-like" evidence="6">
    <location>
        <begin position="190"/>
        <end position="289"/>
    </location>
</feature>
<comment type="subcellular location">
    <subcellularLocation>
        <location evidence="1">Membrane</location>
        <topology evidence="1">Single-pass membrane protein</topology>
    </subcellularLocation>
</comment>
<sequence>MSAKFKKKKWAKILQTSYLSPGITPPKKIQIFFGGLSFMDLINIPKELIFDILLSTIDSLHKTVYLRAIRSAFVEVSQGIMCVCTDFTSSFLTVTKPKKLIFITHYKEGKPIPSVTWWLDDKLLSTTSESPQAGLIVTNITIPSNHFEIGSLVLGNGYTSDTCLCECVLTRKHLLASLVCQASNTNHSIPIQTIVTIEMNYAKSWYFSLKKNYNSKLLIECQLYQGKPIPSVTWWLDDKLLSTTSESPQAGLIVTNITIPRLTRKHLLASLVCQASNTNHSIPIQTIVTIEMNFAPLNVQILGSREPLSGGRDYELVCQSAGARPPATLTWWMDGLQQHNTTTTTTNSGNVTLSTLRLVPLDIDGDKFLKCRAESPVMRHKPLEDSWRLQVYFTPSVFLALGSSLSPDDIKEGDDVYFECNIRANPWVYKVVWYHNGILVTHNVSGGVIVSNQTLVIQRVRRQQTGLYTCVASNIEGDGQSNAVILKVQYRPVCAAGQIHTYGAARHEEVTVTCRVDAVPQVANFSWQFNSSGEIVDIASSHMISQGLHSSLSYVARTELDYGTLLCWGINIHGKQRKPCVYKVVPAGPPDAPENCSLSNQTTDAIYLRCTPGYDGGISQIFIVEAYEEETGRLTLNMSEVSAPVFTLRGLEPGATYEIYVYASNSKGASMKRSLQAFTLRDLAERHTSPVRPPPEELMTWTPILAVVVGVVGSLMLVVIVALVVVRLKKDTRRPHNKNVTLPLQTSLASTSDLDDKNPDIIPNKDNDKSPTTPEEGGFGSVHICASVPYPSSVYGTYPRTPRQQTHQPHAQSGGELMYAELAFPRQGPGSCVAAQSNMPAGSAAGSGGGGTLPRRRPQLEPSYYAQLDHNLTGLPPPGQHMPLSTATTTHLPMSMAYSMPMEVPPPMGIPCSMSNQENIMLQGYPNPTPPPVGFGGSPLVYAGPPVPGLEELEDVTVTAETPLMNNHHVESEVD</sequence>
<feature type="transmembrane region" description="Helical" evidence="5">
    <location>
        <begin position="701"/>
        <end position="726"/>
    </location>
</feature>
<dbReference type="InterPro" id="IPR003961">
    <property type="entry name" value="FN3_dom"/>
</dbReference>
<evidence type="ECO:0000256" key="1">
    <source>
        <dbReference type="ARBA" id="ARBA00004167"/>
    </source>
</evidence>